<evidence type="ECO:0000313" key="1">
    <source>
        <dbReference type="EMBL" id="CCU55875.1"/>
    </source>
</evidence>
<accession>A0A916P726</accession>
<organismHost>
    <name type="scientific">Choristoneura fumiferana</name>
    <name type="common">Spruce budworm moth</name>
    <name type="synonym">Archips fumiferana</name>
    <dbReference type="NCBI Taxonomy" id="7141"/>
</organismHost>
<dbReference type="GeneID" id="15613297"/>
<dbReference type="OrthoDB" id="31480at10239"/>
<sequence>MFNDIIDKIKNNQINLYSLNDLQYDLRKNIFEMFLENEIFIYKLYSIVKSFYLNKPIIVNKLASLILLNRPLSGNLEVDIPVDSEFIKTILSNYYTLEEYNIEQNFFPPNLIIDFINNLNIVINEYYTKFSNIIDKIKFNEIVSEKSKIDNNIFIVNPYDYIYYEFINTNNSSIALRKLTKYNIVLYEDSISLEFHLNAFIKCNKVDHYNSNLYKSDNIDIDFIFLKINFIQDKNFNYKTFSSKHGDILTYNSPYVINSHLSSLILDFIKQRNCIEEINLFRELIVNYRDELLLNLTKLKPRSSQALLKKYRNLFIYFKPITSYLSFKLSINNNMFIYSTNDIKDLGEVETSILDLSPDRIKKSLKKFIKLIDNIIYKYIKNPSNDEYKSELLDKMITEFNLNKSTLNYINNNENSFNEYLRIYYLLNN</sequence>
<organism evidence="1 2">
    <name type="scientific">Choristoneura biennis entomopoxvirus</name>
    <name type="common">CbEPV</name>
    <dbReference type="NCBI Taxonomy" id="10288"/>
    <lineage>
        <taxon>Viruses</taxon>
        <taxon>Varidnaviria</taxon>
        <taxon>Bamfordvirae</taxon>
        <taxon>Nucleocytoviricota</taxon>
        <taxon>Pokkesviricetes</taxon>
        <taxon>Chitovirales</taxon>
        <taxon>Poxviridae</taxon>
        <taxon>Entomopoxvirinae</taxon>
        <taxon>Betaentomopoxvirus</taxon>
        <taxon>Betaentomopoxvirus cbiennis</taxon>
    </lineage>
</organism>
<proteinExistence type="predicted"/>
<name>A0A916P726_CBEPV</name>
<evidence type="ECO:0000313" key="2">
    <source>
        <dbReference type="Proteomes" id="UP000792220"/>
    </source>
</evidence>
<gene>
    <name evidence="1" type="ORF">CHBEV_307</name>
</gene>
<keyword evidence="2" id="KW-1185">Reference proteome</keyword>
<dbReference type="EMBL" id="HF679132">
    <property type="protein sequence ID" value="CCU55875.1"/>
    <property type="molecule type" value="Genomic_DNA"/>
</dbReference>
<reference evidence="1" key="1">
    <citation type="journal article" date="2013" name="J. Virol.">
        <title>New Insights into the Evolution of Entomopoxvirinae from the Complete Genome Sequences of Four Entomopoxviruses Infecting Adoxophyes honmai, Choristoneura biennis, Choristoneura rosaceana, and Mythimna separata.</title>
        <authorList>
            <person name="Theze J."/>
            <person name="Takatsuka J."/>
            <person name="Li Z."/>
            <person name="Gallais J."/>
            <person name="Doucet D."/>
            <person name="Arif B."/>
            <person name="Nakai M."/>
            <person name="Herniou E.A."/>
        </authorList>
    </citation>
    <scope>NUCLEOTIDE SEQUENCE</scope>
</reference>
<protein>
    <submittedName>
        <fullName evidence="1">Uncharacterized protein</fullName>
    </submittedName>
</protein>
<dbReference type="Proteomes" id="UP000792220">
    <property type="component" value="Genome"/>
</dbReference>
<dbReference type="KEGG" id="vg:15613297"/>
<dbReference type="RefSeq" id="YP_008004377.1">
    <property type="nucleotide sequence ID" value="NC_021248.1"/>
</dbReference>